<dbReference type="OrthoDB" id="5289062at2"/>
<feature type="domain" description="Leucine-binding protein" evidence="4">
    <location>
        <begin position="40"/>
        <end position="345"/>
    </location>
</feature>
<evidence type="ECO:0000256" key="2">
    <source>
        <dbReference type="ARBA" id="ARBA00022729"/>
    </source>
</evidence>
<reference evidence="5 6" key="1">
    <citation type="submission" date="2019-02" db="EMBL/GenBank/DDBJ databases">
        <title>Genomic Encyclopedia of Type Strains, Phase IV (KMG-IV): sequencing the most valuable type-strain genomes for metagenomic binning, comparative biology and taxonomic classification.</title>
        <authorList>
            <person name="Goeker M."/>
        </authorList>
    </citation>
    <scope>NUCLEOTIDE SEQUENCE [LARGE SCALE GENOMIC DNA]</scope>
    <source>
        <strain evidence="5 6">DSM 23814</strain>
    </source>
</reference>
<evidence type="ECO:0000259" key="4">
    <source>
        <dbReference type="Pfam" id="PF13458"/>
    </source>
</evidence>
<dbReference type="PANTHER" id="PTHR30483:SF6">
    <property type="entry name" value="PERIPLASMIC BINDING PROTEIN OF ABC TRANSPORTER FOR NATURAL AMINO ACIDS"/>
    <property type="match status" value="1"/>
</dbReference>
<dbReference type="PANTHER" id="PTHR30483">
    <property type="entry name" value="LEUCINE-SPECIFIC-BINDING PROTEIN"/>
    <property type="match status" value="1"/>
</dbReference>
<dbReference type="InterPro" id="IPR028082">
    <property type="entry name" value="Peripla_BP_I"/>
</dbReference>
<accession>A0A4Q7VCG6</accession>
<proteinExistence type="inferred from homology"/>
<evidence type="ECO:0000256" key="1">
    <source>
        <dbReference type="ARBA" id="ARBA00010062"/>
    </source>
</evidence>
<evidence type="ECO:0000313" key="5">
    <source>
        <dbReference type="EMBL" id="RZT94566.1"/>
    </source>
</evidence>
<evidence type="ECO:0000256" key="3">
    <source>
        <dbReference type="SAM" id="SignalP"/>
    </source>
</evidence>
<protein>
    <submittedName>
        <fullName evidence="5">Branched-chain amino acid transport system substrate-binding protein</fullName>
    </submittedName>
</protein>
<feature type="chain" id="PRO_5020760325" evidence="3">
    <location>
        <begin position="35"/>
        <end position="414"/>
    </location>
</feature>
<dbReference type="InterPro" id="IPR051010">
    <property type="entry name" value="BCAA_transport"/>
</dbReference>
<keyword evidence="6" id="KW-1185">Reference proteome</keyword>
<organism evidence="5 6">
    <name type="scientific">Advenella incenata</name>
    <dbReference type="NCBI Taxonomy" id="267800"/>
    <lineage>
        <taxon>Bacteria</taxon>
        <taxon>Pseudomonadati</taxon>
        <taxon>Pseudomonadota</taxon>
        <taxon>Betaproteobacteria</taxon>
        <taxon>Burkholderiales</taxon>
        <taxon>Alcaligenaceae</taxon>
    </lineage>
</organism>
<dbReference type="RefSeq" id="WP_130304372.1">
    <property type="nucleotide sequence ID" value="NZ_SHKO01000002.1"/>
</dbReference>
<dbReference type="Proteomes" id="UP000293398">
    <property type="component" value="Unassembled WGS sequence"/>
</dbReference>
<dbReference type="EMBL" id="SHKO01000002">
    <property type="protein sequence ID" value="RZT94566.1"/>
    <property type="molecule type" value="Genomic_DNA"/>
</dbReference>
<dbReference type="InterPro" id="IPR028081">
    <property type="entry name" value="Leu-bd"/>
</dbReference>
<dbReference type="Gene3D" id="3.40.50.2300">
    <property type="match status" value="2"/>
</dbReference>
<comment type="caution">
    <text evidence="5">The sequence shown here is derived from an EMBL/GenBank/DDBJ whole genome shotgun (WGS) entry which is preliminary data.</text>
</comment>
<comment type="similarity">
    <text evidence="1">Belongs to the leucine-binding protein family.</text>
</comment>
<gene>
    <name evidence="5" type="ORF">EV681_2987</name>
</gene>
<feature type="signal peptide" evidence="3">
    <location>
        <begin position="1"/>
        <end position="34"/>
    </location>
</feature>
<evidence type="ECO:0000313" key="6">
    <source>
        <dbReference type="Proteomes" id="UP000293398"/>
    </source>
</evidence>
<dbReference type="SUPFAM" id="SSF53822">
    <property type="entry name" value="Periplasmic binding protein-like I"/>
    <property type="match status" value="1"/>
</dbReference>
<name>A0A4Q7VCG6_9BURK</name>
<dbReference type="Pfam" id="PF13458">
    <property type="entry name" value="Peripla_BP_6"/>
    <property type="match status" value="1"/>
</dbReference>
<sequence length="414" mass="43619">MSRIIGPGRRLLSRFVLASITGAAAISSIAPAVAQEALAPIRIGVLVPLSGAGGAYGPGMADAAKRAAEFINSEAGGVLNGRKLEIVVADSETNPTAGVAAARKLLDVSKVSAIAGLWSSSVALAVKPLTLERGIPLLVTGTGDEVTQGDNKGLVWRFQARGSDWGRVFARAAYHDGARTASVMVQQAPAWTIMVDPFVTEFRKLGGKIVDVVYYNPGQSSYRAEVEKVFAKEPDAVFLPSYLPELSAIAREVFRSGFTSKIYSNSSAADAEGAFIKNVGAEVAEGINHIQSIPPAESTAYKTFSQHTKTPENTLAIFPSNMWDEVSVLALAMEKSGSADPAVFSKSILDVVNGPGTVVENPVDGLKALRAGKPISYSGAGAQFKFTPTGDQLHRSYGRFIIKDGANHQQGLIE</sequence>
<dbReference type="AlphaFoldDB" id="A0A4Q7VCG6"/>
<keyword evidence="2 3" id="KW-0732">Signal</keyword>